<keyword evidence="3" id="KW-1185">Reference proteome</keyword>
<dbReference type="PANTHER" id="PTHR39600">
    <property type="entry name" value="PEPTIDASE INHIBITOR I78 FAMILY PROTEIN"/>
    <property type="match status" value="1"/>
</dbReference>
<dbReference type="Proteomes" id="UP001283341">
    <property type="component" value="Unassembled WGS sequence"/>
</dbReference>
<proteinExistence type="predicted"/>
<reference evidence="2" key="2">
    <citation type="submission" date="2023-06" db="EMBL/GenBank/DDBJ databases">
        <authorList>
            <consortium name="Lawrence Berkeley National Laboratory"/>
            <person name="Haridas S."/>
            <person name="Hensen N."/>
            <person name="Bonometti L."/>
            <person name="Westerberg I."/>
            <person name="Brannstrom I.O."/>
            <person name="Guillou S."/>
            <person name="Cros-Aarteil S."/>
            <person name="Calhoun S."/>
            <person name="Kuo A."/>
            <person name="Mondo S."/>
            <person name="Pangilinan J."/>
            <person name="Riley R."/>
            <person name="Labutti K."/>
            <person name="Andreopoulos B."/>
            <person name="Lipzen A."/>
            <person name="Chen C."/>
            <person name="Yanf M."/>
            <person name="Daum C."/>
            <person name="Ng V."/>
            <person name="Clum A."/>
            <person name="Steindorff A."/>
            <person name="Ohm R."/>
            <person name="Martin F."/>
            <person name="Silar P."/>
            <person name="Natvig D."/>
            <person name="Lalanne C."/>
            <person name="Gautier V."/>
            <person name="Ament-Velasquez S.L."/>
            <person name="Kruys A."/>
            <person name="Hutchinson M.I."/>
            <person name="Powell A.J."/>
            <person name="Barry K."/>
            <person name="Miller A.N."/>
            <person name="Grigoriev I.V."/>
            <person name="Debuchy R."/>
            <person name="Gladieux P."/>
            <person name="Thoren M.H."/>
            <person name="Johannesson H."/>
        </authorList>
    </citation>
    <scope>NUCLEOTIDE SEQUENCE</scope>
    <source>
        <strain evidence="2">CBS 118394</strain>
    </source>
</reference>
<sequence>MQKITNSLLNIHRHLHKTRSSQRLPRTHKMPLVVPGITSNSGNKTEEWTNKLIGKKISEEPSSETTFCKTELPQETRIIEPGMMVTKDYKPDRLNVHVNQDGTVSHVVHG</sequence>
<dbReference type="Gene3D" id="3.30.10.10">
    <property type="entry name" value="Trypsin Inhibitor V, subunit A"/>
    <property type="match status" value="1"/>
</dbReference>
<comment type="caution">
    <text evidence="2">The sequence shown here is derived from an EMBL/GenBank/DDBJ whole genome shotgun (WGS) entry which is preliminary data.</text>
</comment>
<feature type="compositionally biased region" description="Basic residues" evidence="1">
    <location>
        <begin position="15"/>
        <end position="29"/>
    </location>
</feature>
<accession>A0AAE0I434</accession>
<dbReference type="EMBL" id="JAUEDM010000004">
    <property type="protein sequence ID" value="KAK3318238.1"/>
    <property type="molecule type" value="Genomic_DNA"/>
</dbReference>
<feature type="region of interest" description="Disordered" evidence="1">
    <location>
        <begin position="15"/>
        <end position="45"/>
    </location>
</feature>
<dbReference type="InterPro" id="IPR021719">
    <property type="entry name" value="Prot_inh_I78"/>
</dbReference>
<dbReference type="AlphaFoldDB" id="A0AAE0I434"/>
<dbReference type="Pfam" id="PF11720">
    <property type="entry name" value="Inhibitor_I78"/>
    <property type="match status" value="1"/>
</dbReference>
<evidence type="ECO:0000313" key="3">
    <source>
        <dbReference type="Proteomes" id="UP001283341"/>
    </source>
</evidence>
<dbReference type="PANTHER" id="PTHR39600:SF1">
    <property type="entry name" value="PEPTIDASE INHIBITOR I78 FAMILY PROTEIN"/>
    <property type="match status" value="1"/>
</dbReference>
<evidence type="ECO:0000256" key="1">
    <source>
        <dbReference type="SAM" id="MobiDB-lite"/>
    </source>
</evidence>
<name>A0AAE0I434_9PEZI</name>
<reference evidence="2" key="1">
    <citation type="journal article" date="2023" name="Mol. Phylogenet. Evol.">
        <title>Genome-scale phylogeny and comparative genomics of the fungal order Sordariales.</title>
        <authorList>
            <person name="Hensen N."/>
            <person name="Bonometti L."/>
            <person name="Westerberg I."/>
            <person name="Brannstrom I.O."/>
            <person name="Guillou S."/>
            <person name="Cros-Aarteil S."/>
            <person name="Calhoun S."/>
            <person name="Haridas S."/>
            <person name="Kuo A."/>
            <person name="Mondo S."/>
            <person name="Pangilinan J."/>
            <person name="Riley R."/>
            <person name="LaButti K."/>
            <person name="Andreopoulos B."/>
            <person name="Lipzen A."/>
            <person name="Chen C."/>
            <person name="Yan M."/>
            <person name="Daum C."/>
            <person name="Ng V."/>
            <person name="Clum A."/>
            <person name="Steindorff A."/>
            <person name="Ohm R.A."/>
            <person name="Martin F."/>
            <person name="Silar P."/>
            <person name="Natvig D.O."/>
            <person name="Lalanne C."/>
            <person name="Gautier V."/>
            <person name="Ament-Velasquez S.L."/>
            <person name="Kruys A."/>
            <person name="Hutchinson M.I."/>
            <person name="Powell A.J."/>
            <person name="Barry K."/>
            <person name="Miller A.N."/>
            <person name="Grigoriev I.V."/>
            <person name="Debuchy R."/>
            <person name="Gladieux P."/>
            <person name="Hiltunen Thoren M."/>
            <person name="Johannesson H."/>
        </authorList>
    </citation>
    <scope>NUCLEOTIDE SEQUENCE</scope>
    <source>
        <strain evidence="2">CBS 118394</strain>
    </source>
</reference>
<protein>
    <submittedName>
        <fullName evidence="2">Uncharacterized protein</fullName>
    </submittedName>
</protein>
<organism evidence="2 3">
    <name type="scientific">Apodospora peruviana</name>
    <dbReference type="NCBI Taxonomy" id="516989"/>
    <lineage>
        <taxon>Eukaryota</taxon>
        <taxon>Fungi</taxon>
        <taxon>Dikarya</taxon>
        <taxon>Ascomycota</taxon>
        <taxon>Pezizomycotina</taxon>
        <taxon>Sordariomycetes</taxon>
        <taxon>Sordariomycetidae</taxon>
        <taxon>Sordariales</taxon>
        <taxon>Lasiosphaeriaceae</taxon>
        <taxon>Apodospora</taxon>
    </lineage>
</organism>
<evidence type="ECO:0000313" key="2">
    <source>
        <dbReference type="EMBL" id="KAK3318238.1"/>
    </source>
</evidence>
<gene>
    <name evidence="2" type="ORF">B0H66DRAFT_556555</name>
</gene>